<keyword evidence="3" id="KW-1185">Reference proteome</keyword>
<organism evidence="2 3">
    <name type="scientific">Ophiophagus hannah</name>
    <name type="common">King cobra</name>
    <name type="synonym">Naja hannah</name>
    <dbReference type="NCBI Taxonomy" id="8665"/>
    <lineage>
        <taxon>Eukaryota</taxon>
        <taxon>Metazoa</taxon>
        <taxon>Chordata</taxon>
        <taxon>Craniata</taxon>
        <taxon>Vertebrata</taxon>
        <taxon>Euteleostomi</taxon>
        <taxon>Lepidosauria</taxon>
        <taxon>Squamata</taxon>
        <taxon>Bifurcata</taxon>
        <taxon>Unidentata</taxon>
        <taxon>Episquamata</taxon>
        <taxon>Toxicofera</taxon>
        <taxon>Serpentes</taxon>
        <taxon>Colubroidea</taxon>
        <taxon>Elapidae</taxon>
        <taxon>Elapinae</taxon>
        <taxon>Ophiophagus</taxon>
    </lineage>
</organism>
<reference evidence="2 3" key="1">
    <citation type="journal article" date="2013" name="Proc. Natl. Acad. Sci. U.S.A.">
        <title>The king cobra genome reveals dynamic gene evolution and adaptation in the snake venom system.</title>
        <authorList>
            <person name="Vonk F.J."/>
            <person name="Casewell N.R."/>
            <person name="Henkel C.V."/>
            <person name="Heimberg A.M."/>
            <person name="Jansen H.J."/>
            <person name="McCleary R.J."/>
            <person name="Kerkkamp H.M."/>
            <person name="Vos R.A."/>
            <person name="Guerreiro I."/>
            <person name="Calvete J.J."/>
            <person name="Wuster W."/>
            <person name="Woods A.E."/>
            <person name="Logan J.M."/>
            <person name="Harrison R.A."/>
            <person name="Castoe T.A."/>
            <person name="de Koning A.P."/>
            <person name="Pollock D.D."/>
            <person name="Yandell M."/>
            <person name="Calderon D."/>
            <person name="Renjifo C."/>
            <person name="Currier R.B."/>
            <person name="Salgado D."/>
            <person name="Pla D."/>
            <person name="Sanz L."/>
            <person name="Hyder A.S."/>
            <person name="Ribeiro J.M."/>
            <person name="Arntzen J.W."/>
            <person name="van den Thillart G.E."/>
            <person name="Boetzer M."/>
            <person name="Pirovano W."/>
            <person name="Dirks R.P."/>
            <person name="Spaink H.P."/>
            <person name="Duboule D."/>
            <person name="McGlinn E."/>
            <person name="Kini R.M."/>
            <person name="Richardson M.K."/>
        </authorList>
    </citation>
    <scope>NUCLEOTIDE SEQUENCE</scope>
    <source>
        <tissue evidence="2">Blood</tissue>
    </source>
</reference>
<protein>
    <submittedName>
        <fullName evidence="2">Transmembrane protein</fullName>
    </submittedName>
</protein>
<feature type="region of interest" description="Disordered" evidence="1">
    <location>
        <begin position="1"/>
        <end position="23"/>
    </location>
</feature>
<accession>V8NAH9</accession>
<comment type="caution">
    <text evidence="2">The sequence shown here is derived from an EMBL/GenBank/DDBJ whole genome shotgun (WGS) entry which is preliminary data.</text>
</comment>
<dbReference type="EMBL" id="AZIM01006058">
    <property type="protein sequence ID" value="ETE58951.1"/>
    <property type="molecule type" value="Genomic_DNA"/>
</dbReference>
<gene>
    <name evidence="2" type="primary">TMEM209</name>
    <name evidence="2" type="ORF">L345_15320</name>
</gene>
<keyword evidence="2" id="KW-0472">Membrane</keyword>
<dbReference type="Proteomes" id="UP000018936">
    <property type="component" value="Unassembled WGS sequence"/>
</dbReference>
<evidence type="ECO:0000256" key="1">
    <source>
        <dbReference type="SAM" id="MobiDB-lite"/>
    </source>
</evidence>
<dbReference type="OrthoDB" id="509821at2759"/>
<name>V8NAH9_OPHHA</name>
<keyword evidence="2" id="KW-0812">Transmembrane</keyword>
<sequence length="270" mass="29864">MLSESGFAHQKGARRGRLQPGLPTVNTEHVTLLTSVSLLSPNAWLIRRLQKGIPINLRDTVRHNYDGASSRVEEWAVGEEPGPVLEAEEGSDKGPAPEAEMRPGPSNSYQLPSDSEISGAEEQLEPVPIVRMRRAARKREQIRNKGVRVQVDDLSVHLRDSVLSPSLSALRLGIVTWQLSKLGKTMQGEPNPSESLIDRTIKMRKETEARKVLLAWGFLNLSLAGMIYTEMSSSPAPCSGRRPRPVMVNLCHCDDPKGHDTKITKVTKIE</sequence>
<evidence type="ECO:0000313" key="3">
    <source>
        <dbReference type="Proteomes" id="UP000018936"/>
    </source>
</evidence>
<dbReference type="AlphaFoldDB" id="V8NAH9"/>
<feature type="region of interest" description="Disordered" evidence="1">
    <location>
        <begin position="83"/>
        <end position="124"/>
    </location>
</feature>
<proteinExistence type="predicted"/>
<feature type="compositionally biased region" description="Polar residues" evidence="1">
    <location>
        <begin position="105"/>
        <end position="116"/>
    </location>
</feature>
<feature type="non-terminal residue" evidence="2">
    <location>
        <position position="1"/>
    </location>
</feature>
<evidence type="ECO:0000313" key="2">
    <source>
        <dbReference type="EMBL" id="ETE58951.1"/>
    </source>
</evidence>